<feature type="region of interest" description="Disordered" evidence="1">
    <location>
        <begin position="113"/>
        <end position="157"/>
    </location>
</feature>
<comment type="caution">
    <text evidence="2">The sequence shown here is derived from an EMBL/GenBank/DDBJ whole genome shotgun (WGS) entry which is preliminary data.</text>
</comment>
<dbReference type="PANTHER" id="PTHR24220:SF685">
    <property type="entry name" value="ABC TRANSPORTER RELATED"/>
    <property type="match status" value="1"/>
</dbReference>
<dbReference type="AlphaFoldDB" id="A0A919PPG3"/>
<accession>A0A919PPG3</accession>
<dbReference type="SUPFAM" id="SSF52540">
    <property type="entry name" value="P-loop containing nucleoside triphosphate hydrolases"/>
    <property type="match status" value="1"/>
</dbReference>
<proteinExistence type="predicted"/>
<sequence length="157" mass="15961">MRSRRCAWSGWPTAPGTAPRSSPAVSSSGAAIARALIAWAEVVFADGPTGALDSAAGRQVLGILRDLVDRERLTVIMATHDPLAATFTDRVLSLADGRVTGEPTAEAVAARMSGSATLTPGDATRNTDATGAPGVADAVESRALPADLPSAAGRRGR</sequence>
<dbReference type="EMBL" id="BONQ01000058">
    <property type="protein sequence ID" value="GIG45903.1"/>
    <property type="molecule type" value="Genomic_DNA"/>
</dbReference>
<organism evidence="2 3">
    <name type="scientific">Dactylosporangium siamense</name>
    <dbReference type="NCBI Taxonomy" id="685454"/>
    <lineage>
        <taxon>Bacteria</taxon>
        <taxon>Bacillati</taxon>
        <taxon>Actinomycetota</taxon>
        <taxon>Actinomycetes</taxon>
        <taxon>Micromonosporales</taxon>
        <taxon>Micromonosporaceae</taxon>
        <taxon>Dactylosporangium</taxon>
    </lineage>
</organism>
<dbReference type="RefSeq" id="WP_203847700.1">
    <property type="nucleotide sequence ID" value="NZ_BAAAVW010000012.1"/>
</dbReference>
<protein>
    <recommendedName>
        <fullName evidence="4">ABC transporter ATP-binding protein</fullName>
    </recommendedName>
</protein>
<keyword evidence="3" id="KW-1185">Reference proteome</keyword>
<name>A0A919PPG3_9ACTN</name>
<dbReference type="GO" id="GO:0005886">
    <property type="term" value="C:plasma membrane"/>
    <property type="evidence" value="ECO:0007669"/>
    <property type="project" value="TreeGrafter"/>
</dbReference>
<dbReference type="Gene3D" id="3.40.50.300">
    <property type="entry name" value="P-loop containing nucleotide triphosphate hydrolases"/>
    <property type="match status" value="1"/>
</dbReference>
<feature type="region of interest" description="Disordered" evidence="1">
    <location>
        <begin position="1"/>
        <end position="25"/>
    </location>
</feature>
<dbReference type="GO" id="GO:0022857">
    <property type="term" value="F:transmembrane transporter activity"/>
    <property type="evidence" value="ECO:0007669"/>
    <property type="project" value="TreeGrafter"/>
</dbReference>
<dbReference type="InterPro" id="IPR027417">
    <property type="entry name" value="P-loop_NTPase"/>
</dbReference>
<dbReference type="Proteomes" id="UP000660611">
    <property type="component" value="Unassembled WGS sequence"/>
</dbReference>
<feature type="compositionally biased region" description="Polar residues" evidence="1">
    <location>
        <begin position="114"/>
        <end position="129"/>
    </location>
</feature>
<dbReference type="InterPro" id="IPR015854">
    <property type="entry name" value="ABC_transpr_LolD-like"/>
</dbReference>
<gene>
    <name evidence="2" type="ORF">Dsi01nite_039440</name>
</gene>
<evidence type="ECO:0000256" key="1">
    <source>
        <dbReference type="SAM" id="MobiDB-lite"/>
    </source>
</evidence>
<reference evidence="2" key="1">
    <citation type="submission" date="2021-01" db="EMBL/GenBank/DDBJ databases">
        <title>Whole genome shotgun sequence of Dactylosporangium siamense NBRC 106093.</title>
        <authorList>
            <person name="Komaki H."/>
            <person name="Tamura T."/>
        </authorList>
    </citation>
    <scope>NUCLEOTIDE SEQUENCE</scope>
    <source>
        <strain evidence="2">NBRC 106093</strain>
    </source>
</reference>
<dbReference type="PANTHER" id="PTHR24220">
    <property type="entry name" value="IMPORT ATP-BINDING PROTEIN"/>
    <property type="match status" value="1"/>
</dbReference>
<evidence type="ECO:0008006" key="4">
    <source>
        <dbReference type="Google" id="ProtNLM"/>
    </source>
</evidence>
<evidence type="ECO:0000313" key="2">
    <source>
        <dbReference type="EMBL" id="GIG45903.1"/>
    </source>
</evidence>
<evidence type="ECO:0000313" key="3">
    <source>
        <dbReference type="Proteomes" id="UP000660611"/>
    </source>
</evidence>